<evidence type="ECO:0000313" key="2">
    <source>
        <dbReference type="Proteomes" id="UP000078542"/>
    </source>
</evidence>
<protein>
    <submittedName>
        <fullName evidence="1">Uncharacterized protein</fullName>
    </submittedName>
</protein>
<accession>A0A151IJH8</accession>
<evidence type="ECO:0000313" key="1">
    <source>
        <dbReference type="EMBL" id="KYN03345.1"/>
    </source>
</evidence>
<reference evidence="1 2" key="1">
    <citation type="submission" date="2016-03" db="EMBL/GenBank/DDBJ databases">
        <title>Cyphomyrmex costatus WGS genome.</title>
        <authorList>
            <person name="Nygaard S."/>
            <person name="Hu H."/>
            <person name="Boomsma J."/>
            <person name="Zhang G."/>
        </authorList>
    </citation>
    <scope>NUCLEOTIDE SEQUENCE [LARGE SCALE GENOMIC DNA]</scope>
    <source>
        <strain evidence="1">MS0001</strain>
        <tissue evidence="1">Whole body</tissue>
    </source>
</reference>
<dbReference type="EMBL" id="KQ977353">
    <property type="protein sequence ID" value="KYN03345.1"/>
    <property type="molecule type" value="Genomic_DNA"/>
</dbReference>
<keyword evidence="2" id="KW-1185">Reference proteome</keyword>
<dbReference type="Proteomes" id="UP000078542">
    <property type="component" value="Unassembled WGS sequence"/>
</dbReference>
<name>A0A151IJH8_9HYME</name>
<proteinExistence type="predicted"/>
<organism evidence="1 2">
    <name type="scientific">Cyphomyrmex costatus</name>
    <dbReference type="NCBI Taxonomy" id="456900"/>
    <lineage>
        <taxon>Eukaryota</taxon>
        <taxon>Metazoa</taxon>
        <taxon>Ecdysozoa</taxon>
        <taxon>Arthropoda</taxon>
        <taxon>Hexapoda</taxon>
        <taxon>Insecta</taxon>
        <taxon>Pterygota</taxon>
        <taxon>Neoptera</taxon>
        <taxon>Endopterygota</taxon>
        <taxon>Hymenoptera</taxon>
        <taxon>Apocrita</taxon>
        <taxon>Aculeata</taxon>
        <taxon>Formicoidea</taxon>
        <taxon>Formicidae</taxon>
        <taxon>Myrmicinae</taxon>
        <taxon>Cyphomyrmex</taxon>
    </lineage>
</organism>
<gene>
    <name evidence="1" type="ORF">ALC62_05810</name>
</gene>
<dbReference type="AlphaFoldDB" id="A0A151IJH8"/>
<sequence length="104" mass="12120">MSLTLTLTGRNYKYSLFRRLLFLRFQAHTDFRLGFHSRPDSCSSSSLSESRIFRGNAFPRLLCEYVVSYVPFREIFTLRISYVVFATRLVQRINASIASSQSLH</sequence>